<protein>
    <submittedName>
        <fullName evidence="7">Amino acid/polyamine/organocation transporter, APC superfamily</fullName>
    </submittedName>
</protein>
<dbReference type="AlphaFoldDB" id="A0A1M6X2R2"/>
<keyword evidence="3 6" id="KW-0812">Transmembrane</keyword>
<dbReference type="Proteomes" id="UP000184191">
    <property type="component" value="Unassembled WGS sequence"/>
</dbReference>
<dbReference type="OrthoDB" id="7065842at2"/>
<dbReference type="GO" id="GO:0015171">
    <property type="term" value="F:amino acid transmembrane transporter activity"/>
    <property type="evidence" value="ECO:0007669"/>
    <property type="project" value="TreeGrafter"/>
</dbReference>
<feature type="transmembrane region" description="Helical" evidence="6">
    <location>
        <begin position="41"/>
        <end position="64"/>
    </location>
</feature>
<keyword evidence="8" id="KW-1185">Reference proteome</keyword>
<evidence type="ECO:0000256" key="3">
    <source>
        <dbReference type="ARBA" id="ARBA00022692"/>
    </source>
</evidence>
<dbReference type="PIRSF" id="PIRSF006060">
    <property type="entry name" value="AA_transporter"/>
    <property type="match status" value="1"/>
</dbReference>
<name>A0A1M6X2R2_9RHOB</name>
<feature type="transmembrane region" description="Helical" evidence="6">
    <location>
        <begin position="112"/>
        <end position="137"/>
    </location>
</feature>
<evidence type="ECO:0000256" key="5">
    <source>
        <dbReference type="ARBA" id="ARBA00023136"/>
    </source>
</evidence>
<feature type="transmembrane region" description="Helical" evidence="6">
    <location>
        <begin position="183"/>
        <end position="200"/>
    </location>
</feature>
<dbReference type="RefSeq" id="WP_073195655.1">
    <property type="nucleotide sequence ID" value="NZ_FRBN01000003.1"/>
</dbReference>
<feature type="transmembrane region" description="Helical" evidence="6">
    <location>
        <begin position="268"/>
        <end position="294"/>
    </location>
</feature>
<dbReference type="Gene3D" id="1.20.1740.10">
    <property type="entry name" value="Amino acid/polyamine transporter I"/>
    <property type="match status" value="1"/>
</dbReference>
<gene>
    <name evidence="7" type="ORF">SAMN05444414_103252</name>
</gene>
<dbReference type="InterPro" id="IPR002293">
    <property type="entry name" value="AA/rel_permease1"/>
</dbReference>
<evidence type="ECO:0000256" key="6">
    <source>
        <dbReference type="SAM" id="Phobius"/>
    </source>
</evidence>
<dbReference type="PANTHER" id="PTHR43243">
    <property type="entry name" value="INNER MEMBRANE TRANSPORTER YGJI-RELATED"/>
    <property type="match status" value="1"/>
</dbReference>
<keyword evidence="5 6" id="KW-0472">Membrane</keyword>
<evidence type="ECO:0000256" key="4">
    <source>
        <dbReference type="ARBA" id="ARBA00022989"/>
    </source>
</evidence>
<comment type="subcellular location">
    <subcellularLocation>
        <location evidence="1">Membrane</location>
        <topology evidence="1">Multi-pass membrane protein</topology>
    </subcellularLocation>
</comment>
<feature type="transmembrane region" description="Helical" evidence="6">
    <location>
        <begin position="342"/>
        <end position="361"/>
    </location>
</feature>
<evidence type="ECO:0000256" key="2">
    <source>
        <dbReference type="ARBA" id="ARBA00022448"/>
    </source>
</evidence>
<evidence type="ECO:0000256" key="1">
    <source>
        <dbReference type="ARBA" id="ARBA00004141"/>
    </source>
</evidence>
<dbReference type="PANTHER" id="PTHR43243:SF4">
    <property type="entry name" value="CATIONIC AMINO ACID TRANSPORTER 4"/>
    <property type="match status" value="1"/>
</dbReference>
<evidence type="ECO:0000313" key="7">
    <source>
        <dbReference type="EMBL" id="SHL00095.1"/>
    </source>
</evidence>
<feature type="transmembrane region" description="Helical" evidence="6">
    <location>
        <begin position="85"/>
        <end position="106"/>
    </location>
</feature>
<feature type="transmembrane region" description="Helical" evidence="6">
    <location>
        <begin position="12"/>
        <end position="35"/>
    </location>
</feature>
<dbReference type="Pfam" id="PF13520">
    <property type="entry name" value="AA_permease_2"/>
    <property type="match status" value="1"/>
</dbReference>
<dbReference type="GO" id="GO:0016020">
    <property type="term" value="C:membrane"/>
    <property type="evidence" value="ECO:0007669"/>
    <property type="project" value="UniProtKB-SubCell"/>
</dbReference>
<keyword evidence="4 6" id="KW-1133">Transmembrane helix</keyword>
<feature type="transmembrane region" description="Helical" evidence="6">
    <location>
        <begin position="220"/>
        <end position="240"/>
    </location>
</feature>
<feature type="transmembrane region" description="Helical" evidence="6">
    <location>
        <begin position="315"/>
        <end position="336"/>
    </location>
</feature>
<organism evidence="7 8">
    <name type="scientific">Roseovarius marisflavi</name>
    <dbReference type="NCBI Taxonomy" id="1054996"/>
    <lineage>
        <taxon>Bacteria</taxon>
        <taxon>Pseudomonadati</taxon>
        <taxon>Pseudomonadota</taxon>
        <taxon>Alphaproteobacteria</taxon>
        <taxon>Rhodobacterales</taxon>
        <taxon>Roseobacteraceae</taxon>
        <taxon>Roseovarius</taxon>
    </lineage>
</organism>
<evidence type="ECO:0000313" key="8">
    <source>
        <dbReference type="Proteomes" id="UP000184191"/>
    </source>
</evidence>
<dbReference type="EMBL" id="FRBN01000003">
    <property type="protein sequence ID" value="SHL00095.1"/>
    <property type="molecule type" value="Genomic_DNA"/>
</dbReference>
<proteinExistence type="predicted"/>
<dbReference type="STRING" id="1054996.SAMN05444414_103252"/>
<feature type="transmembrane region" description="Helical" evidence="6">
    <location>
        <begin position="144"/>
        <end position="163"/>
    </location>
</feature>
<accession>A0A1M6X2R2</accession>
<feature type="transmembrane region" description="Helical" evidence="6">
    <location>
        <begin position="368"/>
        <end position="393"/>
    </location>
</feature>
<sequence length="397" mass="40442">MPDALKRRIGPGLLTAYGIGIMVGAGIYVLTGAAAGEAGMWAPVAFLLAALVAVPTALSFSELAARIPEAAGDSSYVEVGLEAHWLAVGVGMVNVVAGTVAAAAVLRGGVGYLTSILDIPFALAVIGLGVALTAVAIIGVLESLAFAAILTVIEVIGLVLVIWAGSVATPVADWGLPLTTPEWNGVAAATLFAVFAFIGFDDMVNMAEEVRAPAHNMPRAILYALGITAILYALVSLAAVRSVPREVLAISERPLALVWEAGTGTSPVFLSAIAVAAALNGVLAQIVMASRVLFGLGRRSPAFALFYRAHPRFGTPVLASALIGVVVIASALTLPVAVLAEVTTLALLIVFAIVNAALIGLKRRQPDVGFSVGAWVPWAGVILSLGCFAAAIAGRLT</sequence>
<reference evidence="8" key="1">
    <citation type="submission" date="2016-11" db="EMBL/GenBank/DDBJ databases">
        <authorList>
            <person name="Varghese N."/>
            <person name="Submissions S."/>
        </authorList>
    </citation>
    <scope>NUCLEOTIDE SEQUENCE [LARGE SCALE GENOMIC DNA]</scope>
    <source>
        <strain evidence="8">DSM 29327</strain>
    </source>
</reference>
<keyword evidence="2" id="KW-0813">Transport</keyword>